<dbReference type="OrthoDB" id="1643408at2"/>
<evidence type="ECO:0000256" key="1">
    <source>
        <dbReference type="ARBA" id="ARBA00005990"/>
    </source>
</evidence>
<dbReference type="InterPro" id="IPR029039">
    <property type="entry name" value="Flavoprotein-like_sf"/>
</dbReference>
<keyword evidence="3" id="KW-0288">FMN</keyword>
<evidence type="ECO:0000313" key="6">
    <source>
        <dbReference type="EMBL" id="SNB73332.1"/>
    </source>
</evidence>
<protein>
    <submittedName>
        <fullName evidence="6">FMN reductase</fullName>
    </submittedName>
</protein>
<evidence type="ECO:0000256" key="3">
    <source>
        <dbReference type="ARBA" id="ARBA00022643"/>
    </source>
</evidence>
<evidence type="ECO:0000313" key="7">
    <source>
        <dbReference type="Proteomes" id="UP000197065"/>
    </source>
</evidence>
<sequence length="179" mass="19252">MTQLRILGINGSLRKPSRTGALTRRAVDALALALNGEGRVLEIAEVWSSLAAATEREELHGPGKDAVQAVETADFLVVASPVYRASYRGSLKHLFDLVHRPALSERPVLLLATGGSPGHGLVLEHQLRPLMAFFNALTLPTAIYATETDFAGTEITNPAIAERLERAVAEAKRIVGPRN</sequence>
<accession>A0A212RLW4</accession>
<evidence type="ECO:0000259" key="5">
    <source>
        <dbReference type="Pfam" id="PF03358"/>
    </source>
</evidence>
<comment type="similarity">
    <text evidence="1">Belongs to the SsuE family.</text>
</comment>
<dbReference type="Proteomes" id="UP000197065">
    <property type="component" value="Unassembled WGS sequence"/>
</dbReference>
<gene>
    <name evidence="6" type="ORF">SAMN07250955_110114</name>
</gene>
<keyword evidence="2" id="KW-0285">Flavoprotein</keyword>
<dbReference type="EMBL" id="FYEH01000010">
    <property type="protein sequence ID" value="SNB73332.1"/>
    <property type="molecule type" value="Genomic_DNA"/>
</dbReference>
<dbReference type="Gene3D" id="3.40.50.360">
    <property type="match status" value="1"/>
</dbReference>
<keyword evidence="4" id="KW-0560">Oxidoreductase</keyword>
<dbReference type="GO" id="GO:0016491">
    <property type="term" value="F:oxidoreductase activity"/>
    <property type="evidence" value="ECO:0007669"/>
    <property type="project" value="UniProtKB-KW"/>
</dbReference>
<dbReference type="PANTHER" id="PTHR43408">
    <property type="entry name" value="FMN REDUCTASE (NADPH)"/>
    <property type="match status" value="1"/>
</dbReference>
<dbReference type="SUPFAM" id="SSF52218">
    <property type="entry name" value="Flavoproteins"/>
    <property type="match status" value="1"/>
</dbReference>
<name>A0A212RLW4_9PROT</name>
<dbReference type="RefSeq" id="WP_088562187.1">
    <property type="nucleotide sequence ID" value="NZ_FYEH01000010.1"/>
</dbReference>
<feature type="domain" description="NADPH-dependent FMN reductase-like" evidence="5">
    <location>
        <begin position="5"/>
        <end position="147"/>
    </location>
</feature>
<dbReference type="AlphaFoldDB" id="A0A212RLW4"/>
<organism evidence="6 7">
    <name type="scientific">Arboricoccus pini</name>
    <dbReference type="NCBI Taxonomy" id="1963835"/>
    <lineage>
        <taxon>Bacteria</taxon>
        <taxon>Pseudomonadati</taxon>
        <taxon>Pseudomonadota</taxon>
        <taxon>Alphaproteobacteria</taxon>
        <taxon>Geminicoccales</taxon>
        <taxon>Geminicoccaceae</taxon>
        <taxon>Arboricoccus</taxon>
    </lineage>
</organism>
<dbReference type="InterPro" id="IPR005025">
    <property type="entry name" value="FMN_Rdtase-like_dom"/>
</dbReference>
<evidence type="ECO:0000256" key="4">
    <source>
        <dbReference type="ARBA" id="ARBA00023002"/>
    </source>
</evidence>
<keyword evidence="7" id="KW-1185">Reference proteome</keyword>
<evidence type="ECO:0000256" key="2">
    <source>
        <dbReference type="ARBA" id="ARBA00022630"/>
    </source>
</evidence>
<dbReference type="PANTHER" id="PTHR43408:SF2">
    <property type="entry name" value="FMN REDUCTASE (NADPH)"/>
    <property type="match status" value="1"/>
</dbReference>
<reference evidence="6 7" key="1">
    <citation type="submission" date="2017-06" db="EMBL/GenBank/DDBJ databases">
        <authorList>
            <person name="Kim H.J."/>
            <person name="Triplett B.A."/>
        </authorList>
    </citation>
    <scope>NUCLEOTIDE SEQUENCE [LARGE SCALE GENOMIC DNA]</scope>
    <source>
        <strain evidence="6 7">B29T1</strain>
    </source>
</reference>
<proteinExistence type="inferred from homology"/>
<dbReference type="InterPro" id="IPR051814">
    <property type="entry name" value="NAD(P)H-dep_FMN_reductase"/>
</dbReference>
<dbReference type="Pfam" id="PF03358">
    <property type="entry name" value="FMN_red"/>
    <property type="match status" value="1"/>
</dbReference>